<evidence type="ECO:0000256" key="1">
    <source>
        <dbReference type="ARBA" id="ARBA00004141"/>
    </source>
</evidence>
<dbReference type="GO" id="GO:0016020">
    <property type="term" value="C:membrane"/>
    <property type="evidence" value="ECO:0007669"/>
    <property type="project" value="UniProtKB-SubCell"/>
</dbReference>
<comment type="subcellular location">
    <subcellularLocation>
        <location evidence="1">Membrane</location>
        <topology evidence="1">Multi-pass membrane protein</topology>
    </subcellularLocation>
</comment>
<sequence length="295" mass="31207">MATGIVSVGLHLTGRQVLSAVLLVLAAGLWVVLAADFTWRLLRDRDRWITEADTPPALTGVAATCVLGTRLALSGRHPAAAVLLAVATLAWPGLLITVIRHWRRRMPGAAFLVCVATQALAVLAAVLAPVYGSWLARGALVLFCLGVLLYGLALFHFDPRQVVSGAGDQWVAGGAMAISALAGSKLLPSPLWTGTAHTVLRTATLTLLGLALAWYLVLAAAELARPRLSYDIRRWATVFPLGMTAVACLNAGPATGVHQLSTLGRPLLWIATAVWLLTLVGFLRRAWSEAADPTP</sequence>
<keyword evidence="2 5" id="KW-0812">Transmembrane</keyword>
<evidence type="ECO:0000313" key="6">
    <source>
        <dbReference type="EMBL" id="MBB4951371.1"/>
    </source>
</evidence>
<organism evidence="6 7">
    <name type="scientific">Kitasatospora gansuensis</name>
    <dbReference type="NCBI Taxonomy" id="258050"/>
    <lineage>
        <taxon>Bacteria</taxon>
        <taxon>Bacillati</taxon>
        <taxon>Actinomycetota</taxon>
        <taxon>Actinomycetes</taxon>
        <taxon>Kitasatosporales</taxon>
        <taxon>Streptomycetaceae</taxon>
        <taxon>Kitasatospora</taxon>
    </lineage>
</organism>
<dbReference type="GO" id="GO:0055085">
    <property type="term" value="P:transmembrane transport"/>
    <property type="evidence" value="ECO:0007669"/>
    <property type="project" value="InterPro"/>
</dbReference>
<feature type="transmembrane region" description="Helical" evidence="5">
    <location>
        <begin position="235"/>
        <end position="254"/>
    </location>
</feature>
<keyword evidence="4 5" id="KW-0472">Membrane</keyword>
<feature type="transmembrane region" description="Helical" evidence="5">
    <location>
        <begin position="199"/>
        <end position="223"/>
    </location>
</feature>
<feature type="transmembrane region" description="Helical" evidence="5">
    <location>
        <begin position="138"/>
        <end position="157"/>
    </location>
</feature>
<name>A0A7W7SLA8_9ACTN</name>
<dbReference type="EMBL" id="JACHJR010000001">
    <property type="protein sequence ID" value="MBB4951371.1"/>
    <property type="molecule type" value="Genomic_DNA"/>
</dbReference>
<keyword evidence="3 5" id="KW-1133">Transmembrane helix</keyword>
<feature type="transmembrane region" description="Helical" evidence="5">
    <location>
        <begin position="266"/>
        <end position="283"/>
    </location>
</feature>
<feature type="transmembrane region" description="Helical" evidence="5">
    <location>
        <begin position="20"/>
        <end position="42"/>
    </location>
</feature>
<feature type="transmembrane region" description="Helical" evidence="5">
    <location>
        <begin position="169"/>
        <end position="187"/>
    </location>
</feature>
<feature type="transmembrane region" description="Helical" evidence="5">
    <location>
        <begin position="111"/>
        <end position="132"/>
    </location>
</feature>
<dbReference type="Proteomes" id="UP000573327">
    <property type="component" value="Unassembled WGS sequence"/>
</dbReference>
<evidence type="ECO:0000313" key="7">
    <source>
        <dbReference type="Proteomes" id="UP000573327"/>
    </source>
</evidence>
<dbReference type="InterPro" id="IPR038665">
    <property type="entry name" value="Voltage-dep_anion_channel_sf"/>
</dbReference>
<evidence type="ECO:0000256" key="4">
    <source>
        <dbReference type="ARBA" id="ARBA00023136"/>
    </source>
</evidence>
<gene>
    <name evidence="6" type="ORF">F4556_006906</name>
</gene>
<protein>
    <submittedName>
        <fullName evidence="6">Tellurite resistance protein TehA-like permease</fullName>
    </submittedName>
</protein>
<keyword evidence="7" id="KW-1185">Reference proteome</keyword>
<comment type="caution">
    <text evidence="6">The sequence shown here is derived from an EMBL/GenBank/DDBJ whole genome shotgun (WGS) entry which is preliminary data.</text>
</comment>
<evidence type="ECO:0000256" key="2">
    <source>
        <dbReference type="ARBA" id="ARBA00022692"/>
    </source>
</evidence>
<evidence type="ECO:0000256" key="5">
    <source>
        <dbReference type="SAM" id="Phobius"/>
    </source>
</evidence>
<accession>A0A7W7SLA8</accession>
<dbReference type="AlphaFoldDB" id="A0A7W7SLA8"/>
<dbReference type="CDD" id="cd09319">
    <property type="entry name" value="TDT_like_1"/>
    <property type="match status" value="1"/>
</dbReference>
<feature type="transmembrane region" description="Helical" evidence="5">
    <location>
        <begin position="79"/>
        <end position="99"/>
    </location>
</feature>
<dbReference type="Gene3D" id="1.50.10.150">
    <property type="entry name" value="Voltage-dependent anion channel"/>
    <property type="match status" value="1"/>
</dbReference>
<dbReference type="Pfam" id="PF03595">
    <property type="entry name" value="SLAC1"/>
    <property type="match status" value="1"/>
</dbReference>
<reference evidence="6 7" key="1">
    <citation type="submission" date="2020-08" db="EMBL/GenBank/DDBJ databases">
        <title>Sequencing the genomes of 1000 actinobacteria strains.</title>
        <authorList>
            <person name="Klenk H.-P."/>
        </authorList>
    </citation>
    <scope>NUCLEOTIDE SEQUENCE [LARGE SCALE GENOMIC DNA]</scope>
    <source>
        <strain evidence="6 7">DSM 44786</strain>
    </source>
</reference>
<proteinExistence type="predicted"/>
<dbReference type="InterPro" id="IPR004695">
    <property type="entry name" value="SLAC1/Mae1/Ssu1/TehA"/>
</dbReference>
<evidence type="ECO:0000256" key="3">
    <source>
        <dbReference type="ARBA" id="ARBA00022989"/>
    </source>
</evidence>